<evidence type="ECO:0000313" key="1">
    <source>
        <dbReference type="EMBL" id="TYP82080.1"/>
    </source>
</evidence>
<dbReference type="AlphaFoldDB" id="A0A5S5CLT0"/>
<accession>A0A5S5CLT0</accession>
<dbReference type="GO" id="GO:0008745">
    <property type="term" value="F:N-acetylmuramoyl-L-alanine amidase activity"/>
    <property type="evidence" value="ECO:0007669"/>
    <property type="project" value="InterPro"/>
</dbReference>
<dbReference type="GO" id="GO:0009253">
    <property type="term" value="P:peptidoglycan catabolic process"/>
    <property type="evidence" value="ECO:0007669"/>
    <property type="project" value="InterPro"/>
</dbReference>
<evidence type="ECO:0008006" key="3">
    <source>
        <dbReference type="Google" id="ProtNLM"/>
    </source>
</evidence>
<dbReference type="RefSeq" id="WP_166535118.1">
    <property type="nucleotide sequence ID" value="NZ_VNHW01000020.1"/>
</dbReference>
<dbReference type="SUPFAM" id="SSF55846">
    <property type="entry name" value="N-acetylmuramoyl-L-alanine amidase-like"/>
    <property type="match status" value="1"/>
</dbReference>
<sequence>MAAYLTERPPAVRQWYAKRNRSLTGCTVLHTAESIMDSVGPDTGAENVANFIRTRTTAGSYHDLVDSDSAIHLVEYHHGAYHDGTGSNNWALSISFACATTDWARMSPAKRRAFLRQGAIAFKRQQDYRRSVGAPLTELRRITKAQSDAGMSGFIYHGDRDPGRRTDPGVRPPAEFPFDEFITECLAVMAGEEDDMDLNTDRFTNTYGAEITLPTYLNALEAKVDALLGQTSGDTIRTQVWDASIFASPIPRDVEAAKEAGQPFAPISARNALLHAMYVGDEAAQAAGRPVEVIVDEEEVGRQISAALPSFLGRLTAEDVQAIADAVADEQDRRARDGDPATGSVS</sequence>
<comment type="caution">
    <text evidence="1">The sequence shown here is derived from an EMBL/GenBank/DDBJ whole genome shotgun (WGS) entry which is preliminary data.</text>
</comment>
<gene>
    <name evidence="1" type="ORF">BD833_12064</name>
</gene>
<dbReference type="Gene3D" id="3.40.80.10">
    <property type="entry name" value="Peptidoglycan recognition protein-like"/>
    <property type="match status" value="1"/>
</dbReference>
<protein>
    <recommendedName>
        <fullName evidence="3">N-acetylmuramoyl-L-alanine amidase</fullName>
    </recommendedName>
</protein>
<reference evidence="1 2" key="1">
    <citation type="submission" date="2019-07" db="EMBL/GenBank/DDBJ databases">
        <title>Genomic Encyclopedia of Archaeal and Bacterial Type Strains, Phase II (KMG-II): from individual species to whole genera.</title>
        <authorList>
            <person name="Goeker M."/>
        </authorList>
    </citation>
    <scope>NUCLEOTIDE SEQUENCE [LARGE SCALE GENOMIC DNA]</scope>
    <source>
        <strain evidence="1 2">DSM 46842</strain>
    </source>
</reference>
<dbReference type="Proteomes" id="UP000322499">
    <property type="component" value="Unassembled WGS sequence"/>
</dbReference>
<organism evidence="1 2">
    <name type="scientific">Blastococcus xanthinilyticus</name>
    <dbReference type="NCBI Taxonomy" id="1564164"/>
    <lineage>
        <taxon>Bacteria</taxon>
        <taxon>Bacillati</taxon>
        <taxon>Actinomycetota</taxon>
        <taxon>Actinomycetes</taxon>
        <taxon>Geodermatophilales</taxon>
        <taxon>Geodermatophilaceae</taxon>
        <taxon>Blastococcus</taxon>
    </lineage>
</organism>
<name>A0A5S5CLT0_9ACTN</name>
<keyword evidence="2" id="KW-1185">Reference proteome</keyword>
<evidence type="ECO:0000313" key="2">
    <source>
        <dbReference type="Proteomes" id="UP000322499"/>
    </source>
</evidence>
<dbReference type="EMBL" id="VNHW01000020">
    <property type="protein sequence ID" value="TYP82080.1"/>
    <property type="molecule type" value="Genomic_DNA"/>
</dbReference>
<dbReference type="InterPro" id="IPR036505">
    <property type="entry name" value="Amidase/PGRP_sf"/>
</dbReference>
<proteinExistence type="predicted"/>